<name>A0ABS2G427_FUSMR</name>
<comment type="caution">
    <text evidence="1">The sequence shown here is derived from an EMBL/GenBank/DDBJ whole genome shotgun (WGS) entry which is preliminary data.</text>
</comment>
<reference evidence="1 2" key="1">
    <citation type="journal article" date="2021" name="Sci. Rep.">
        <title>The distribution of antibiotic resistance genes in chicken gut microbiota commensals.</title>
        <authorList>
            <person name="Juricova H."/>
            <person name="Matiasovicova J."/>
            <person name="Kubasova T."/>
            <person name="Cejkova D."/>
            <person name="Rychlik I."/>
        </authorList>
    </citation>
    <scope>NUCLEOTIDE SEQUENCE [LARGE SCALE GENOMIC DNA]</scope>
    <source>
        <strain evidence="1 2">An425</strain>
    </source>
</reference>
<dbReference type="EMBL" id="JACJLT010000202">
    <property type="protein sequence ID" value="MBM6876164.1"/>
    <property type="molecule type" value="Genomic_DNA"/>
</dbReference>
<dbReference type="RefSeq" id="WP_204716788.1">
    <property type="nucleotide sequence ID" value="NZ_JACJLT010000202.1"/>
</dbReference>
<dbReference type="Proteomes" id="UP000728968">
    <property type="component" value="Unassembled WGS sequence"/>
</dbReference>
<protein>
    <recommendedName>
        <fullName evidence="3">Fur-regulated basic protein FbpA</fullName>
    </recommendedName>
</protein>
<accession>A0ABS2G427</accession>
<keyword evidence="2" id="KW-1185">Reference proteome</keyword>
<sequence length="50" mass="6324">MEMTREEKVRFIRKSAWYFEGLELKKEDFITKSDAEIDEEVKRYEYLWEK</sequence>
<evidence type="ECO:0008006" key="3">
    <source>
        <dbReference type="Google" id="ProtNLM"/>
    </source>
</evidence>
<evidence type="ECO:0000313" key="1">
    <source>
        <dbReference type="EMBL" id="MBM6876164.1"/>
    </source>
</evidence>
<proteinExistence type="predicted"/>
<gene>
    <name evidence="1" type="ORF">H6A04_11010</name>
</gene>
<organism evidence="1 2">
    <name type="scientific">Fusobacterium mortiferum</name>
    <dbReference type="NCBI Taxonomy" id="850"/>
    <lineage>
        <taxon>Bacteria</taxon>
        <taxon>Fusobacteriati</taxon>
        <taxon>Fusobacteriota</taxon>
        <taxon>Fusobacteriia</taxon>
        <taxon>Fusobacteriales</taxon>
        <taxon>Fusobacteriaceae</taxon>
        <taxon>Fusobacterium</taxon>
    </lineage>
</organism>
<evidence type="ECO:0000313" key="2">
    <source>
        <dbReference type="Proteomes" id="UP000728968"/>
    </source>
</evidence>